<keyword evidence="1" id="KW-1185">Reference proteome</keyword>
<dbReference type="GO" id="GO:0020037">
    <property type="term" value="F:heme binding"/>
    <property type="evidence" value="ECO:0007669"/>
    <property type="project" value="InterPro"/>
</dbReference>
<evidence type="ECO:0000313" key="1">
    <source>
        <dbReference type="Proteomes" id="UP000887563"/>
    </source>
</evidence>
<name>A0A914NEL9_MELIC</name>
<accession>A0A914NEL9</accession>
<evidence type="ECO:0000313" key="2">
    <source>
        <dbReference type="WBParaSite" id="Minc3s05791g38836"/>
    </source>
</evidence>
<sequence>MGNGCTSNKIRPRLNTMYGESIITNTIDQKLAAVNPVKVKTFVIVLPKQAYADLNNLNNENNCQLTMYDRELIARCWRQHIITKKPDIFHKTMLRCIEASPKLNEIIACGRYCYRDLRKWPKLNKICQAQFKFYERLIYELNMDEQKMLDSCIKLGETHAGYARFGMKPHFLDIYQQQFLGLIACIEFESSKERKETVVAFSRLCSFIINAFINAYAVKRSELKEQERAINNNTT</sequence>
<dbReference type="InterPro" id="IPR012292">
    <property type="entry name" value="Globin/Proto"/>
</dbReference>
<dbReference type="GO" id="GO:0019825">
    <property type="term" value="F:oxygen binding"/>
    <property type="evidence" value="ECO:0007669"/>
    <property type="project" value="InterPro"/>
</dbReference>
<organism evidence="1 2">
    <name type="scientific">Meloidogyne incognita</name>
    <name type="common">Southern root-knot nematode worm</name>
    <name type="synonym">Oxyuris incognita</name>
    <dbReference type="NCBI Taxonomy" id="6306"/>
    <lineage>
        <taxon>Eukaryota</taxon>
        <taxon>Metazoa</taxon>
        <taxon>Ecdysozoa</taxon>
        <taxon>Nematoda</taxon>
        <taxon>Chromadorea</taxon>
        <taxon>Rhabditida</taxon>
        <taxon>Tylenchina</taxon>
        <taxon>Tylenchomorpha</taxon>
        <taxon>Tylenchoidea</taxon>
        <taxon>Meloidogynidae</taxon>
        <taxon>Meloidogyninae</taxon>
        <taxon>Meloidogyne</taxon>
        <taxon>Meloidogyne incognita group</taxon>
    </lineage>
</organism>
<dbReference type="Gene3D" id="1.10.490.10">
    <property type="entry name" value="Globins"/>
    <property type="match status" value="1"/>
</dbReference>
<dbReference type="Proteomes" id="UP000887563">
    <property type="component" value="Unplaced"/>
</dbReference>
<proteinExistence type="predicted"/>
<reference evidence="2" key="1">
    <citation type="submission" date="2022-11" db="UniProtKB">
        <authorList>
            <consortium name="WormBaseParasite"/>
        </authorList>
    </citation>
    <scope>IDENTIFICATION</scope>
</reference>
<protein>
    <submittedName>
        <fullName evidence="2">Globin family profile domain-containing protein</fullName>
    </submittedName>
</protein>
<dbReference type="AlphaFoldDB" id="A0A914NEL9"/>
<dbReference type="WBParaSite" id="Minc3s05791g38836">
    <property type="protein sequence ID" value="Minc3s05791g38836"/>
    <property type="gene ID" value="Minc3s05791g38836"/>
</dbReference>